<dbReference type="AlphaFoldDB" id="A0A0A1VRP6"/>
<name>A0A0A1VRP6_MICAE</name>
<dbReference type="Proteomes" id="UP000030321">
    <property type="component" value="Unassembled WGS sequence"/>
</dbReference>
<reference evidence="2" key="1">
    <citation type="journal article" date="2015" name="Genome">
        <title>Whole Genome Sequence of the Non-Microcystin-Producing Microcystis aeruginosa Strain NIES-44.</title>
        <authorList>
            <person name="Okano K."/>
            <person name="Miyata N."/>
            <person name="Ozaki Y."/>
        </authorList>
    </citation>
    <scope>NUCLEOTIDE SEQUENCE [LARGE SCALE GENOMIC DNA]</scope>
    <source>
        <strain evidence="2">NIES-44</strain>
    </source>
</reference>
<evidence type="ECO:0000313" key="2">
    <source>
        <dbReference type="Proteomes" id="UP000030321"/>
    </source>
</evidence>
<gene>
    <name evidence="1" type="ORF">N44_00224</name>
</gene>
<dbReference type="EMBL" id="BBPA01000015">
    <property type="protein sequence ID" value="GAL91936.1"/>
    <property type="molecule type" value="Genomic_DNA"/>
</dbReference>
<comment type="caution">
    <text evidence="1">The sequence shown here is derived from an EMBL/GenBank/DDBJ whole genome shotgun (WGS) entry which is preliminary data.</text>
</comment>
<evidence type="ECO:0000313" key="1">
    <source>
        <dbReference type="EMBL" id="GAL91936.1"/>
    </source>
</evidence>
<protein>
    <submittedName>
        <fullName evidence="1">Uncharacterized protein</fullName>
    </submittedName>
</protein>
<sequence length="46" mass="4863">MIHESTLPVGGFGVLVQFPHFLIPLEGLISFQGGNFNAFGDEGKGS</sequence>
<accession>A0A0A1VRP6</accession>
<proteinExistence type="predicted"/>
<organism evidence="1 2">
    <name type="scientific">Microcystis aeruginosa NIES-44</name>
    <dbReference type="NCBI Taxonomy" id="449439"/>
    <lineage>
        <taxon>Bacteria</taxon>
        <taxon>Bacillati</taxon>
        <taxon>Cyanobacteriota</taxon>
        <taxon>Cyanophyceae</taxon>
        <taxon>Oscillatoriophycideae</taxon>
        <taxon>Chroococcales</taxon>
        <taxon>Microcystaceae</taxon>
        <taxon>Microcystis</taxon>
    </lineage>
</organism>